<feature type="compositionally biased region" description="Polar residues" evidence="1">
    <location>
        <begin position="12"/>
        <end position="52"/>
    </location>
</feature>
<organism evidence="2 3">
    <name type="scientific">Trichonephila clavata</name>
    <name type="common">Joro spider</name>
    <name type="synonym">Nephila clavata</name>
    <dbReference type="NCBI Taxonomy" id="2740835"/>
    <lineage>
        <taxon>Eukaryota</taxon>
        <taxon>Metazoa</taxon>
        <taxon>Ecdysozoa</taxon>
        <taxon>Arthropoda</taxon>
        <taxon>Chelicerata</taxon>
        <taxon>Arachnida</taxon>
        <taxon>Araneae</taxon>
        <taxon>Araneomorphae</taxon>
        <taxon>Entelegynae</taxon>
        <taxon>Araneoidea</taxon>
        <taxon>Nephilidae</taxon>
        <taxon>Trichonephila</taxon>
    </lineage>
</organism>
<name>A0A8X6KSS7_TRICU</name>
<reference evidence="2" key="1">
    <citation type="submission" date="2020-07" db="EMBL/GenBank/DDBJ databases">
        <title>Multicomponent nature underlies the extraordinary mechanical properties of spider dragline silk.</title>
        <authorList>
            <person name="Kono N."/>
            <person name="Nakamura H."/>
            <person name="Mori M."/>
            <person name="Yoshida Y."/>
            <person name="Ohtoshi R."/>
            <person name="Malay A.D."/>
            <person name="Moran D.A.P."/>
            <person name="Tomita M."/>
            <person name="Numata K."/>
            <person name="Arakawa K."/>
        </authorList>
    </citation>
    <scope>NUCLEOTIDE SEQUENCE</scope>
</reference>
<comment type="caution">
    <text evidence="2">The sequence shown here is derived from an EMBL/GenBank/DDBJ whole genome shotgun (WGS) entry which is preliminary data.</text>
</comment>
<evidence type="ECO:0000256" key="1">
    <source>
        <dbReference type="SAM" id="MobiDB-lite"/>
    </source>
</evidence>
<sequence>MKPETKLESGTLEPNETGIRNTGARNTTGIRKTGARNNTGIRKTGARNNTGIRKTGAWNKIVFLILGKRKKSGDVASRWNCLSSVRRRGTNFADTRRMFKSFLKISSHDPTEM</sequence>
<keyword evidence="3" id="KW-1185">Reference proteome</keyword>
<proteinExistence type="predicted"/>
<dbReference type="Proteomes" id="UP000887116">
    <property type="component" value="Unassembled WGS sequence"/>
</dbReference>
<evidence type="ECO:0000313" key="3">
    <source>
        <dbReference type="Proteomes" id="UP000887116"/>
    </source>
</evidence>
<gene>
    <name evidence="2" type="ORF">TNCT_142971</name>
</gene>
<dbReference type="AlphaFoldDB" id="A0A8X6KSS7"/>
<accession>A0A8X6KSS7</accession>
<evidence type="ECO:0000313" key="2">
    <source>
        <dbReference type="EMBL" id="GFQ82956.1"/>
    </source>
</evidence>
<feature type="region of interest" description="Disordered" evidence="1">
    <location>
        <begin position="1"/>
        <end position="52"/>
    </location>
</feature>
<protein>
    <submittedName>
        <fullName evidence="2">Uncharacterized protein</fullName>
    </submittedName>
</protein>
<dbReference type="EMBL" id="BMAO01012645">
    <property type="protein sequence ID" value="GFQ82956.1"/>
    <property type="molecule type" value="Genomic_DNA"/>
</dbReference>